<keyword evidence="8" id="KW-0406">Ion transport</keyword>
<evidence type="ECO:0000259" key="12">
    <source>
        <dbReference type="PROSITE" id="PS51202"/>
    </source>
</evidence>
<dbReference type="SUPFAM" id="SSF81324">
    <property type="entry name" value="Voltage-gated potassium channels"/>
    <property type="match status" value="1"/>
</dbReference>
<evidence type="ECO:0000256" key="2">
    <source>
        <dbReference type="ARBA" id="ARBA00022448"/>
    </source>
</evidence>
<dbReference type="PRINTS" id="PR00169">
    <property type="entry name" value="KCHANNEL"/>
</dbReference>
<keyword evidence="6" id="KW-0630">Potassium</keyword>
<dbReference type="AlphaFoldDB" id="A0A2G3DRG1"/>
<evidence type="ECO:0000256" key="4">
    <source>
        <dbReference type="ARBA" id="ARBA00022692"/>
    </source>
</evidence>
<feature type="domain" description="RCK C-terminal" evidence="12">
    <location>
        <begin position="250"/>
        <end position="326"/>
    </location>
</feature>
<keyword evidence="7 11" id="KW-1133">Transmembrane helix</keyword>
<gene>
    <name evidence="13" type="ORF">CSX01_13910</name>
</gene>
<organism evidence="13 14">
    <name type="scientific">Pseudobutyrivibrio ruminis</name>
    <dbReference type="NCBI Taxonomy" id="46206"/>
    <lineage>
        <taxon>Bacteria</taxon>
        <taxon>Bacillati</taxon>
        <taxon>Bacillota</taxon>
        <taxon>Clostridia</taxon>
        <taxon>Lachnospirales</taxon>
        <taxon>Lachnospiraceae</taxon>
        <taxon>Pseudobutyrivibrio</taxon>
    </lineage>
</organism>
<sequence>MNGGFVLKKQRIFNIIQIGNKEDIVSRAFDIFIAAVIILNVFVMVLQTFSNLSPYFPILDAVALVTIIIFCIEYVLRIWTADLLYPNLSKKKAIFKFLISFDGIVDLFTILPFFFLSGFIAFRILRVVRIFHLFRINGQYDSFAVIFSVLHEKKNQILSSIVIVLILMLASSIGIYYAEHNAQPNVFENAFSGIWWSVSTLLTVGYGDIFPITTAGRIMGICTAFLGVGVVAIPTGIISAGFVEHYSRVKMLTNFARDEHIDMLTVRVSDGHCWSGLRVDELGVPEHFLPAVVMRDGEALIPVNELQIKTGDTVVLAADSYFFHAY</sequence>
<evidence type="ECO:0000256" key="1">
    <source>
        <dbReference type="ARBA" id="ARBA00004141"/>
    </source>
</evidence>
<dbReference type="Gene3D" id="3.30.70.1450">
    <property type="entry name" value="Regulator of K+ conductance, C-terminal domain"/>
    <property type="match status" value="1"/>
</dbReference>
<dbReference type="GO" id="GO:0008076">
    <property type="term" value="C:voltage-gated potassium channel complex"/>
    <property type="evidence" value="ECO:0007669"/>
    <property type="project" value="InterPro"/>
</dbReference>
<name>A0A2G3DRG1_9FIRM</name>
<accession>A0A2G3DRG1</accession>
<evidence type="ECO:0000256" key="7">
    <source>
        <dbReference type="ARBA" id="ARBA00022989"/>
    </source>
</evidence>
<dbReference type="PANTHER" id="PTHR11537">
    <property type="entry name" value="VOLTAGE-GATED POTASSIUM CHANNEL"/>
    <property type="match status" value="1"/>
</dbReference>
<feature type="transmembrane region" description="Helical" evidence="11">
    <location>
        <begin position="55"/>
        <end position="76"/>
    </location>
</feature>
<evidence type="ECO:0000256" key="6">
    <source>
        <dbReference type="ARBA" id="ARBA00022958"/>
    </source>
</evidence>
<feature type="transmembrane region" description="Helical" evidence="11">
    <location>
        <begin position="97"/>
        <end position="125"/>
    </location>
</feature>
<evidence type="ECO:0000256" key="3">
    <source>
        <dbReference type="ARBA" id="ARBA00022538"/>
    </source>
</evidence>
<reference evidence="13 14" key="1">
    <citation type="submission" date="2017-10" db="EMBL/GenBank/DDBJ databases">
        <title>Resolving the taxonomy of Roseburia spp., Eubacterium rectale and Agathobacter spp. through phylogenomic analysis.</title>
        <authorList>
            <person name="Sheridan P.O."/>
            <person name="Walker A.W."/>
            <person name="Duncan S.H."/>
            <person name="Scott K.P."/>
            <person name="Toole P.W.O."/>
            <person name="Luis P."/>
            <person name="Flint H.J."/>
        </authorList>
    </citation>
    <scope>NUCLEOTIDE SEQUENCE [LARGE SCALE GENOMIC DNA]</scope>
    <source>
        <strain evidence="13 14">JK626</strain>
    </source>
</reference>
<dbReference type="InterPro" id="IPR006037">
    <property type="entry name" value="RCK_C"/>
</dbReference>
<evidence type="ECO:0000256" key="9">
    <source>
        <dbReference type="ARBA" id="ARBA00023136"/>
    </source>
</evidence>
<comment type="caution">
    <text evidence="13">The sequence shown here is derived from an EMBL/GenBank/DDBJ whole genome shotgun (WGS) entry which is preliminary data.</text>
</comment>
<dbReference type="GO" id="GO:0005249">
    <property type="term" value="F:voltage-gated potassium channel activity"/>
    <property type="evidence" value="ECO:0007669"/>
    <property type="project" value="InterPro"/>
</dbReference>
<keyword evidence="3" id="KW-0633">Potassium transport</keyword>
<comment type="subcellular location">
    <subcellularLocation>
        <location evidence="1">Membrane</location>
        <topology evidence="1">Multi-pass membrane protein</topology>
    </subcellularLocation>
</comment>
<keyword evidence="4 11" id="KW-0812">Transmembrane</keyword>
<keyword evidence="10" id="KW-0407">Ion channel</keyword>
<evidence type="ECO:0000256" key="11">
    <source>
        <dbReference type="SAM" id="Phobius"/>
    </source>
</evidence>
<reference evidence="13 14" key="2">
    <citation type="submission" date="2017-10" db="EMBL/GenBank/DDBJ databases">
        <authorList>
            <person name="Banno H."/>
            <person name="Chua N.-H."/>
        </authorList>
    </citation>
    <scope>NUCLEOTIDE SEQUENCE [LARGE SCALE GENOMIC DNA]</scope>
    <source>
        <strain evidence="13 14">JK626</strain>
    </source>
</reference>
<protein>
    <submittedName>
        <fullName evidence="13">Ion transporter</fullName>
    </submittedName>
</protein>
<feature type="transmembrane region" description="Helical" evidence="11">
    <location>
        <begin position="157"/>
        <end position="178"/>
    </location>
</feature>
<evidence type="ECO:0000256" key="10">
    <source>
        <dbReference type="ARBA" id="ARBA00023303"/>
    </source>
</evidence>
<dbReference type="PANTHER" id="PTHR11537:SF254">
    <property type="entry name" value="POTASSIUM VOLTAGE-GATED CHANNEL PROTEIN SHAB"/>
    <property type="match status" value="1"/>
</dbReference>
<dbReference type="Proteomes" id="UP000225889">
    <property type="component" value="Unassembled WGS sequence"/>
</dbReference>
<dbReference type="Pfam" id="PF00520">
    <property type="entry name" value="Ion_trans"/>
    <property type="match status" value="1"/>
</dbReference>
<dbReference type="EMBL" id="PDYF01000083">
    <property type="protein sequence ID" value="PHU33626.1"/>
    <property type="molecule type" value="Genomic_DNA"/>
</dbReference>
<feature type="transmembrane region" description="Helical" evidence="11">
    <location>
        <begin position="190"/>
        <end position="212"/>
    </location>
</feature>
<evidence type="ECO:0000313" key="14">
    <source>
        <dbReference type="Proteomes" id="UP000225889"/>
    </source>
</evidence>
<dbReference type="InterPro" id="IPR028325">
    <property type="entry name" value="VG_K_chnl"/>
</dbReference>
<evidence type="ECO:0000313" key="13">
    <source>
        <dbReference type="EMBL" id="PHU33626.1"/>
    </source>
</evidence>
<dbReference type="InterPro" id="IPR005821">
    <property type="entry name" value="Ion_trans_dom"/>
</dbReference>
<keyword evidence="9 11" id="KW-0472">Membrane</keyword>
<feature type="transmembrane region" description="Helical" evidence="11">
    <location>
        <begin position="28"/>
        <end position="49"/>
    </location>
</feature>
<dbReference type="SUPFAM" id="SSF116726">
    <property type="entry name" value="TrkA C-terminal domain-like"/>
    <property type="match status" value="1"/>
</dbReference>
<evidence type="ECO:0000256" key="5">
    <source>
        <dbReference type="ARBA" id="ARBA00022826"/>
    </source>
</evidence>
<feature type="transmembrane region" description="Helical" evidence="11">
    <location>
        <begin position="218"/>
        <end position="243"/>
    </location>
</feature>
<proteinExistence type="predicted"/>
<keyword evidence="5" id="KW-0631">Potassium channel</keyword>
<dbReference type="GO" id="GO:0001508">
    <property type="term" value="P:action potential"/>
    <property type="evidence" value="ECO:0007669"/>
    <property type="project" value="TreeGrafter"/>
</dbReference>
<keyword evidence="2" id="KW-0813">Transport</keyword>
<dbReference type="Gene3D" id="1.10.287.70">
    <property type="match status" value="1"/>
</dbReference>
<dbReference type="InterPro" id="IPR036721">
    <property type="entry name" value="RCK_C_sf"/>
</dbReference>
<evidence type="ECO:0000256" key="8">
    <source>
        <dbReference type="ARBA" id="ARBA00023065"/>
    </source>
</evidence>
<dbReference type="PROSITE" id="PS51202">
    <property type="entry name" value="RCK_C"/>
    <property type="match status" value="1"/>
</dbReference>